<protein>
    <submittedName>
        <fullName evidence="2">Uncharacterized protein</fullName>
    </submittedName>
</protein>
<evidence type="ECO:0000313" key="2">
    <source>
        <dbReference type="EMBL" id="GMT23517.1"/>
    </source>
</evidence>
<comment type="caution">
    <text evidence="2">The sequence shown here is derived from an EMBL/GenBank/DDBJ whole genome shotgun (WGS) entry which is preliminary data.</text>
</comment>
<reference evidence="2" key="1">
    <citation type="submission" date="2023-10" db="EMBL/GenBank/DDBJ databases">
        <title>Genome assembly of Pristionchus species.</title>
        <authorList>
            <person name="Yoshida K."/>
            <person name="Sommer R.J."/>
        </authorList>
    </citation>
    <scope>NUCLEOTIDE SEQUENCE</scope>
    <source>
        <strain evidence="2">RS5133</strain>
    </source>
</reference>
<dbReference type="AlphaFoldDB" id="A0AAV5W032"/>
<proteinExistence type="predicted"/>
<feature type="compositionally biased region" description="Basic and acidic residues" evidence="1">
    <location>
        <begin position="29"/>
        <end position="44"/>
    </location>
</feature>
<sequence length="203" mass="23545">LFRMSDSEDQKFRNDVSYRSIRQSSRRVFDSVRKKQSTVEESVRQRRALAPLENESDLSTPPTPEKKDDSELGKMMATIRRDRNIEIIEEGYEFDESSNLMKTPLFRKTPEPRFFSGVSLFSRLRMSMSTLPSHKQNKKESLPSTISPSVRLAKRLATCRINKIQSPKQSTLKKKLIQLKLRKQENSEMAEVILEENTIHPGV</sequence>
<gene>
    <name evidence="2" type="ORF">PFISCL1PPCAC_14814</name>
</gene>
<accession>A0AAV5W032</accession>
<keyword evidence="3" id="KW-1185">Reference proteome</keyword>
<feature type="region of interest" description="Disordered" evidence="1">
    <location>
        <begin position="29"/>
        <end position="72"/>
    </location>
</feature>
<organism evidence="2 3">
    <name type="scientific">Pristionchus fissidentatus</name>
    <dbReference type="NCBI Taxonomy" id="1538716"/>
    <lineage>
        <taxon>Eukaryota</taxon>
        <taxon>Metazoa</taxon>
        <taxon>Ecdysozoa</taxon>
        <taxon>Nematoda</taxon>
        <taxon>Chromadorea</taxon>
        <taxon>Rhabditida</taxon>
        <taxon>Rhabditina</taxon>
        <taxon>Diplogasteromorpha</taxon>
        <taxon>Diplogasteroidea</taxon>
        <taxon>Neodiplogasteridae</taxon>
        <taxon>Pristionchus</taxon>
    </lineage>
</organism>
<dbReference type="EMBL" id="BTSY01000004">
    <property type="protein sequence ID" value="GMT23517.1"/>
    <property type="molecule type" value="Genomic_DNA"/>
</dbReference>
<evidence type="ECO:0000256" key="1">
    <source>
        <dbReference type="SAM" id="MobiDB-lite"/>
    </source>
</evidence>
<evidence type="ECO:0000313" key="3">
    <source>
        <dbReference type="Proteomes" id="UP001432322"/>
    </source>
</evidence>
<feature type="non-terminal residue" evidence="2">
    <location>
        <position position="1"/>
    </location>
</feature>
<dbReference type="Proteomes" id="UP001432322">
    <property type="component" value="Unassembled WGS sequence"/>
</dbReference>
<name>A0AAV5W032_9BILA</name>